<dbReference type="Pfam" id="PF13181">
    <property type="entry name" value="TPR_8"/>
    <property type="match status" value="2"/>
</dbReference>
<dbReference type="PANTHER" id="PTHR10098:SF112">
    <property type="entry name" value="SLR0380 PROTEIN"/>
    <property type="match status" value="1"/>
</dbReference>
<dbReference type="Pfam" id="PF12770">
    <property type="entry name" value="CHAT"/>
    <property type="match status" value="1"/>
</dbReference>
<name>A0A1H6FA44_9GAMM</name>
<dbReference type="SMART" id="SM00028">
    <property type="entry name" value="TPR"/>
    <property type="match status" value="4"/>
</dbReference>
<evidence type="ECO:0000259" key="2">
    <source>
        <dbReference type="Pfam" id="PF12770"/>
    </source>
</evidence>
<dbReference type="InterPro" id="IPR024983">
    <property type="entry name" value="CHAT_dom"/>
</dbReference>
<keyword evidence="1" id="KW-0802">TPR repeat</keyword>
<evidence type="ECO:0000256" key="1">
    <source>
        <dbReference type="PROSITE-ProRule" id="PRU00339"/>
    </source>
</evidence>
<proteinExistence type="predicted"/>
<evidence type="ECO:0000313" key="4">
    <source>
        <dbReference type="Proteomes" id="UP000236724"/>
    </source>
</evidence>
<reference evidence="3 4" key="1">
    <citation type="submission" date="2016-10" db="EMBL/GenBank/DDBJ databases">
        <authorList>
            <person name="de Groot N.N."/>
        </authorList>
    </citation>
    <scope>NUCLEOTIDE SEQUENCE [LARGE SCALE GENOMIC DNA]</scope>
    <source>
        <strain evidence="3">MBHS1</strain>
    </source>
</reference>
<dbReference type="Gene3D" id="1.25.40.10">
    <property type="entry name" value="Tetratricopeptide repeat domain"/>
    <property type="match status" value="2"/>
</dbReference>
<dbReference type="PANTHER" id="PTHR10098">
    <property type="entry name" value="RAPSYN-RELATED"/>
    <property type="match status" value="1"/>
</dbReference>
<dbReference type="RefSeq" id="WP_177428498.1">
    <property type="nucleotide sequence ID" value="NZ_FMSV02000512.1"/>
</dbReference>
<dbReference type="Proteomes" id="UP000236724">
    <property type="component" value="Unassembled WGS sequence"/>
</dbReference>
<sequence length="775" mass="87630">MLWAVKIYRLVTSYRWYYLLVVLLLTENLAAQTCSWEKQWDVLITDRDKIVLLEQVAASSPEFEPCTIRAFIELSTLYRINNPQIEAINYAQRALKAAAKLPDKHKLMAQAWVVHGNAQLHNKVYQEALPSYQQALNLLPEASDNHAKVLLNIAQVWVDLILRGYESDKSALCPACDDKALYHNTIQALQNALEKTLALQQSETQADALLHLAHIAYKLQQSKAALGPVKQAREALLYAQAFNAEKFPRQISHAKAQSGQIYYDAGHYKEAVQLFNQAIFHAQQASALDLLFRWQARLGQAHHALGNLAAAIKAYQQAVDYLAQIRSQLLQFNYYEEANKPLRERVQAKTYLDFIGLLLEATQLEKDNETRQVYLHRILKIQESFKTIELQEYYQDDCISHPQPLKNERNTCLDENTDVLSGKIADDEAVLYPIALPNKLAVLLYRQGQIHTGAMLALDDVNQAVAKANNAIWEFPEISKDNLLKIKDNLAKTQTATHQLYQWLIKPFAKQLEGVQTLIVIPDGELRTIPFSMLYAADAKQYLLEQYAIAVTPSLSLTQIGKRKPLERFFLNGLSVAVDKFGGLATVPREIDNLEALSAYKHTLRDQTFTVKNFQEAARDYRASIAHIATHGVFKGDISQSYLQAYDGRLQIKALENLSRHNVMRGEPVELLTLSACESAKGDERAALGLSGVAVKAGARTALASLWKVNDASTCYLMSRFYQLLQKPMPAAQALRSAQLELLRNKLKTSACFEHSLNYQHPYYWAAFILIGNWM</sequence>
<feature type="repeat" description="TPR" evidence="1">
    <location>
        <begin position="252"/>
        <end position="285"/>
    </location>
</feature>
<evidence type="ECO:0000313" key="3">
    <source>
        <dbReference type="EMBL" id="SEH06980.1"/>
    </source>
</evidence>
<dbReference type="InterPro" id="IPR019734">
    <property type="entry name" value="TPR_rpt"/>
</dbReference>
<dbReference type="EMBL" id="FMSV02000512">
    <property type="protein sequence ID" value="SEH06980.1"/>
    <property type="molecule type" value="Genomic_DNA"/>
</dbReference>
<organism evidence="3 4">
    <name type="scientific">Candidatus Venteria ishoeyi</name>
    <dbReference type="NCBI Taxonomy" id="1899563"/>
    <lineage>
        <taxon>Bacteria</taxon>
        <taxon>Pseudomonadati</taxon>
        <taxon>Pseudomonadota</taxon>
        <taxon>Gammaproteobacteria</taxon>
        <taxon>Thiotrichales</taxon>
        <taxon>Thiotrichaceae</taxon>
        <taxon>Venteria</taxon>
    </lineage>
</organism>
<protein>
    <submittedName>
        <fullName evidence="3">CHAT domain protein</fullName>
    </submittedName>
</protein>
<dbReference type="InterPro" id="IPR011990">
    <property type="entry name" value="TPR-like_helical_dom_sf"/>
</dbReference>
<feature type="repeat" description="TPR" evidence="1">
    <location>
        <begin position="109"/>
        <end position="142"/>
    </location>
</feature>
<feature type="domain" description="CHAT" evidence="2">
    <location>
        <begin position="497"/>
        <end position="773"/>
    </location>
</feature>
<keyword evidence="4" id="KW-1185">Reference proteome</keyword>
<accession>A0A1H6FA44</accession>
<gene>
    <name evidence="3" type="ORF">MBHS_02846</name>
</gene>
<dbReference type="AlphaFoldDB" id="A0A1H6FA44"/>
<dbReference type="PROSITE" id="PS50005">
    <property type="entry name" value="TPR"/>
    <property type="match status" value="2"/>
</dbReference>
<dbReference type="SUPFAM" id="SSF48452">
    <property type="entry name" value="TPR-like"/>
    <property type="match status" value="2"/>
</dbReference>